<comment type="similarity">
    <text evidence="1">Belongs to the Iojap/RsfS family.</text>
</comment>
<proteinExistence type="inferred from homology"/>
<dbReference type="HAMAP" id="MF_01477">
    <property type="entry name" value="Iojap_RsfS"/>
    <property type="match status" value="1"/>
</dbReference>
<dbReference type="InterPro" id="IPR043519">
    <property type="entry name" value="NT_sf"/>
</dbReference>
<dbReference type="PANTHER" id="PTHR21043:SF2">
    <property type="entry name" value="PROTEIN IOJAP, CHLOROPLASTIC"/>
    <property type="match status" value="1"/>
</dbReference>
<dbReference type="AlphaFoldDB" id="A0A7S0KUH4"/>
<gene>
    <name evidence="2" type="ORF">MSP1404_LOCUS10516</name>
</gene>
<reference evidence="2" key="1">
    <citation type="submission" date="2021-01" db="EMBL/GenBank/DDBJ databases">
        <authorList>
            <person name="Corre E."/>
            <person name="Pelletier E."/>
            <person name="Niang G."/>
            <person name="Scheremetjew M."/>
            <person name="Finn R."/>
            <person name="Kale V."/>
            <person name="Holt S."/>
            <person name="Cochrane G."/>
            <person name="Meng A."/>
            <person name="Brown T."/>
            <person name="Cohen L."/>
        </authorList>
    </citation>
    <scope>NUCLEOTIDE SEQUENCE</scope>
    <source>
        <strain evidence="2">CCMP494</strain>
    </source>
</reference>
<dbReference type="PANTHER" id="PTHR21043">
    <property type="entry name" value="IOJAP SUPERFAMILY ORTHOLOG"/>
    <property type="match status" value="1"/>
</dbReference>
<dbReference type="InterPro" id="IPR004394">
    <property type="entry name" value="Iojap/RsfS/C7orf30"/>
</dbReference>
<organism evidence="2">
    <name type="scientific">Micromonas pusilla</name>
    <name type="common">Picoplanktonic green alga</name>
    <name type="synonym">Chromulina pusilla</name>
    <dbReference type="NCBI Taxonomy" id="38833"/>
    <lineage>
        <taxon>Eukaryota</taxon>
        <taxon>Viridiplantae</taxon>
        <taxon>Chlorophyta</taxon>
        <taxon>Mamiellophyceae</taxon>
        <taxon>Mamiellales</taxon>
        <taxon>Mamiellaceae</taxon>
        <taxon>Micromonas</taxon>
    </lineage>
</organism>
<dbReference type="GO" id="GO:0017148">
    <property type="term" value="P:negative regulation of translation"/>
    <property type="evidence" value="ECO:0007669"/>
    <property type="project" value="TreeGrafter"/>
</dbReference>
<evidence type="ECO:0000256" key="1">
    <source>
        <dbReference type="ARBA" id="ARBA00010574"/>
    </source>
</evidence>
<dbReference type="EMBL" id="HBEV01013518">
    <property type="protein sequence ID" value="CAD8593112.1"/>
    <property type="molecule type" value="Transcribed_RNA"/>
</dbReference>
<protein>
    <submittedName>
        <fullName evidence="2">Uncharacterized protein</fullName>
    </submittedName>
</protein>
<dbReference type="Gene3D" id="3.30.460.10">
    <property type="entry name" value="Beta Polymerase, domain 2"/>
    <property type="match status" value="1"/>
</dbReference>
<name>A0A7S0KUH4_MICPS</name>
<dbReference type="GO" id="GO:0043023">
    <property type="term" value="F:ribosomal large subunit binding"/>
    <property type="evidence" value="ECO:0007669"/>
    <property type="project" value="TreeGrafter"/>
</dbReference>
<dbReference type="Pfam" id="PF02410">
    <property type="entry name" value="RsfS"/>
    <property type="match status" value="1"/>
</dbReference>
<sequence>MEAMSTSRVQLARCARPAARLGATRRPIASMMSRPTRVHRRATLGAHRAVVDSAEATEADEEEAAAEEEARDMALQLATIADETRAADIRVLGVTKSVHWARYFVLATAFNRPQMQAVANKMRDHVNENYGTQLSKATTSQQQQGDWVCLDAGDIVAHIFTPQSRQFYDIETLYKGAVDVPLPFETERPSDQTDEDDDDDEFEVIFDDGLANSPFADGNFD</sequence>
<dbReference type="SUPFAM" id="SSF81301">
    <property type="entry name" value="Nucleotidyltransferase"/>
    <property type="match status" value="1"/>
</dbReference>
<dbReference type="GO" id="GO:0090071">
    <property type="term" value="P:negative regulation of ribosome biogenesis"/>
    <property type="evidence" value="ECO:0007669"/>
    <property type="project" value="TreeGrafter"/>
</dbReference>
<evidence type="ECO:0000313" key="2">
    <source>
        <dbReference type="EMBL" id="CAD8593112.1"/>
    </source>
</evidence>
<accession>A0A7S0KUH4</accession>
<dbReference type="NCBIfam" id="TIGR00090">
    <property type="entry name" value="rsfS_iojap_ybeB"/>
    <property type="match status" value="1"/>
</dbReference>